<protein>
    <recommendedName>
        <fullName evidence="5">Tryptophan 2-monooxygenase</fullName>
        <ecNumber evidence="4">1.13.12.3</ecNumber>
    </recommendedName>
</protein>
<dbReference type="Proteomes" id="UP001302222">
    <property type="component" value="Unassembled WGS sequence"/>
</dbReference>
<gene>
    <name evidence="10" type="ORF">VB798_12300</name>
</gene>
<dbReference type="SUPFAM" id="SSF54373">
    <property type="entry name" value="FAD-linked reductases, C-terminal domain"/>
    <property type="match status" value="1"/>
</dbReference>
<dbReference type="EC" id="1.13.12.3" evidence="4"/>
<proteinExistence type="inferred from homology"/>
<reference evidence="10 11" key="1">
    <citation type="submission" date="2023-12" db="EMBL/GenBank/DDBJ databases">
        <title>Novel species of the genus Arcicella isolated from rivers.</title>
        <authorList>
            <person name="Lu H."/>
        </authorList>
    </citation>
    <scope>NUCLEOTIDE SEQUENCE [LARGE SCALE GENOMIC DNA]</scope>
    <source>
        <strain evidence="10 11">DC25W</strain>
    </source>
</reference>
<dbReference type="Gene3D" id="3.50.50.60">
    <property type="entry name" value="FAD/NAD(P)-binding domain"/>
    <property type="match status" value="1"/>
</dbReference>
<comment type="cofactor">
    <cofactor evidence="1">
        <name>FAD</name>
        <dbReference type="ChEBI" id="CHEBI:57692"/>
    </cofactor>
</comment>
<evidence type="ECO:0000256" key="8">
    <source>
        <dbReference type="ARBA" id="ARBA00047321"/>
    </source>
</evidence>
<evidence type="ECO:0000256" key="5">
    <source>
        <dbReference type="ARBA" id="ARBA00017871"/>
    </source>
</evidence>
<comment type="catalytic activity">
    <reaction evidence="8">
        <text>L-tryptophan + O2 = indole-3-acetamide + CO2 + H2O</text>
        <dbReference type="Rhea" id="RHEA:16165"/>
        <dbReference type="ChEBI" id="CHEBI:15377"/>
        <dbReference type="ChEBI" id="CHEBI:15379"/>
        <dbReference type="ChEBI" id="CHEBI:16031"/>
        <dbReference type="ChEBI" id="CHEBI:16526"/>
        <dbReference type="ChEBI" id="CHEBI:57912"/>
        <dbReference type="EC" id="1.13.12.3"/>
    </reaction>
</comment>
<dbReference type="Gene3D" id="1.10.405.10">
    <property type="entry name" value="Guanine Nucleotide Dissociation Inhibitor, domain 1"/>
    <property type="match status" value="1"/>
</dbReference>
<name>A0ABU5SJF7_9BACT</name>
<keyword evidence="11" id="KW-1185">Reference proteome</keyword>
<dbReference type="InterPro" id="IPR036188">
    <property type="entry name" value="FAD/NAD-bd_sf"/>
</dbReference>
<evidence type="ECO:0000256" key="1">
    <source>
        <dbReference type="ARBA" id="ARBA00001974"/>
    </source>
</evidence>
<evidence type="ECO:0000259" key="9">
    <source>
        <dbReference type="Pfam" id="PF01593"/>
    </source>
</evidence>
<dbReference type="Gene3D" id="3.90.660.10">
    <property type="match status" value="1"/>
</dbReference>
<dbReference type="GO" id="GO:0016491">
    <property type="term" value="F:oxidoreductase activity"/>
    <property type="evidence" value="ECO:0007669"/>
    <property type="project" value="UniProtKB-KW"/>
</dbReference>
<dbReference type="PRINTS" id="PR00757">
    <property type="entry name" value="AMINEOXDASEF"/>
</dbReference>
<keyword evidence="7" id="KW-0073">Auxin biosynthesis</keyword>
<evidence type="ECO:0000313" key="11">
    <source>
        <dbReference type="Proteomes" id="UP001302222"/>
    </source>
</evidence>
<dbReference type="PANTHER" id="PTHR10742">
    <property type="entry name" value="FLAVIN MONOAMINE OXIDASE"/>
    <property type="match status" value="1"/>
</dbReference>
<keyword evidence="6 10" id="KW-0560">Oxidoreductase</keyword>
<dbReference type="InterPro" id="IPR002937">
    <property type="entry name" value="Amino_oxidase"/>
</dbReference>
<dbReference type="PANTHER" id="PTHR10742:SF410">
    <property type="entry name" value="LYSINE-SPECIFIC HISTONE DEMETHYLASE 2"/>
    <property type="match status" value="1"/>
</dbReference>
<comment type="pathway">
    <text evidence="2">Plant hormone metabolism; auxin biosynthesis.</text>
</comment>
<dbReference type="EMBL" id="JAYGIM010000009">
    <property type="protein sequence ID" value="MEA5427364.1"/>
    <property type="molecule type" value="Genomic_DNA"/>
</dbReference>
<dbReference type="InterPro" id="IPR050281">
    <property type="entry name" value="Flavin_monoamine_oxidase"/>
</dbReference>
<dbReference type="InterPro" id="IPR001613">
    <property type="entry name" value="Flavin_amine_oxidase"/>
</dbReference>
<evidence type="ECO:0000313" key="10">
    <source>
        <dbReference type="EMBL" id="MEA5427364.1"/>
    </source>
</evidence>
<comment type="caution">
    <text evidence="10">The sequence shown here is derived from an EMBL/GenBank/DDBJ whole genome shotgun (WGS) entry which is preliminary data.</text>
</comment>
<comment type="similarity">
    <text evidence="3">Belongs to the tryptophan 2-monooxygenase family.</text>
</comment>
<accession>A0ABU5SJF7</accession>
<dbReference type="Pfam" id="PF01593">
    <property type="entry name" value="Amino_oxidase"/>
    <property type="match status" value="1"/>
</dbReference>
<evidence type="ECO:0000256" key="7">
    <source>
        <dbReference type="ARBA" id="ARBA00023070"/>
    </source>
</evidence>
<organism evidence="10 11">
    <name type="scientific">Arcicella lustrica</name>
    <dbReference type="NCBI Taxonomy" id="2984196"/>
    <lineage>
        <taxon>Bacteria</taxon>
        <taxon>Pseudomonadati</taxon>
        <taxon>Bacteroidota</taxon>
        <taxon>Cytophagia</taxon>
        <taxon>Cytophagales</taxon>
        <taxon>Flectobacillaceae</taxon>
        <taxon>Arcicella</taxon>
    </lineage>
</organism>
<sequence>MAKTHLLNLIQKLSALADLSNKAGMPPIDEIAEWFEHQSEKGNRRDFIKQSMGAGSILLANNAFSPHVTNPPAHLKIAIIGAGIAGLNAGYTLHKNNFTHNFSIYEASGRIGGRIYTDKLNGNNATTELGAEFIDCNHEDMLCLANELGIEKIDTQKDTLVSDLFVIDGKKYHIKDAIKSFQNIRQKIATDAKAQGKNYFDLDYTSLKEYLSSLETDAWFLKGLSLAYTGEYGLETEVQSSLNFIELIGEQEQGTFDIFGKSDERFKLKGGNHQICEKIAKKFPNKIHYNHALQHIRNKNKGFLLKFSNQSEEVFADFVIMTFPFTILKNIEGINTLSGMSKEKLNCIQGLGYGTNAKCFLEFKERVWRKHGYNGAFYADDLQNGWDSFLLQNQNQGKSIFTIFLGGENGAEVTSKSGESYLPKIEEAFSGATANYSGYTNQFNWSKYPFSKGSYQCLKTGQRITMLKHIDTPLGNLLFAGEHCSKEFGGFMNGGAETGRIAAERIIKKVLNRR</sequence>
<evidence type="ECO:0000256" key="4">
    <source>
        <dbReference type="ARBA" id="ARBA00012535"/>
    </source>
</evidence>
<evidence type="ECO:0000256" key="2">
    <source>
        <dbReference type="ARBA" id="ARBA00004814"/>
    </source>
</evidence>
<dbReference type="SUPFAM" id="SSF51905">
    <property type="entry name" value="FAD/NAD(P)-binding domain"/>
    <property type="match status" value="1"/>
</dbReference>
<evidence type="ECO:0000256" key="3">
    <source>
        <dbReference type="ARBA" id="ARBA00005833"/>
    </source>
</evidence>
<evidence type="ECO:0000256" key="6">
    <source>
        <dbReference type="ARBA" id="ARBA00023002"/>
    </source>
</evidence>
<feature type="domain" description="Amine oxidase" evidence="9">
    <location>
        <begin position="84"/>
        <end position="507"/>
    </location>
</feature>
<dbReference type="RefSeq" id="WP_323258770.1">
    <property type="nucleotide sequence ID" value="NZ_JAYGIM010000009.1"/>
</dbReference>